<dbReference type="Pfam" id="PF07690">
    <property type="entry name" value="MFS_1"/>
    <property type="match status" value="1"/>
</dbReference>
<dbReference type="GO" id="GO:0022857">
    <property type="term" value="F:transmembrane transporter activity"/>
    <property type="evidence" value="ECO:0007669"/>
    <property type="project" value="InterPro"/>
</dbReference>
<dbReference type="RefSeq" id="WP_101331821.1">
    <property type="nucleotide sequence ID" value="NZ_PJNH01000003.1"/>
</dbReference>
<evidence type="ECO:0000256" key="3">
    <source>
        <dbReference type="ARBA" id="ARBA00022692"/>
    </source>
</evidence>
<dbReference type="InterPro" id="IPR020846">
    <property type="entry name" value="MFS_dom"/>
</dbReference>
<evidence type="ECO:0000256" key="4">
    <source>
        <dbReference type="ARBA" id="ARBA00022989"/>
    </source>
</evidence>
<dbReference type="InterPro" id="IPR050327">
    <property type="entry name" value="Proton-linked_MCT"/>
</dbReference>
<dbReference type="PANTHER" id="PTHR11360">
    <property type="entry name" value="MONOCARBOXYLATE TRANSPORTER"/>
    <property type="match status" value="1"/>
</dbReference>
<feature type="domain" description="Major facilitator superfamily (MFS) profile" evidence="7">
    <location>
        <begin position="18"/>
        <end position="488"/>
    </location>
</feature>
<feature type="transmembrane region" description="Helical" evidence="6">
    <location>
        <begin position="461"/>
        <end position="481"/>
    </location>
</feature>
<dbReference type="EMBL" id="PJNH01000003">
    <property type="protein sequence ID" value="PKR77018.1"/>
    <property type="molecule type" value="Genomic_DNA"/>
</dbReference>
<evidence type="ECO:0000256" key="6">
    <source>
        <dbReference type="SAM" id="Phobius"/>
    </source>
</evidence>
<sequence length="493" mass="55030">MLSKNKVMNTPFYYGWVVVAVAGLSVFFSGPGQTFAISTFIDYYIEEFDYSRSYVSGLYSGATLLAGFLLFIIGRLTDRFGQRIMMTAIGTALALATFWNAAIVGPVMMFFGFFMLRIFGQGSMTLLPNTLVPQWFLEKRGRALSVMAIGGFAGAAFIPPLNYFMIEQLGWRAAWSVWGIALLVLFVPFAIMLVRNQPSEIDEIIDGRRRGKVSQKQVSRFPLFTAVSIVALIGLTIIPPIDRQLTELFSWMPPTYIRILLTTAAILVVFWIVKRTPKKSAEFDHTEEEDNPVDNEVNWTLKEAMRTKAFWVILGCISIPALTNTGITFHIFSIMEGKSLSPEIASFVLSLMAIIGFPVTFVSGYLVDKYKVHYILSATFAIHILAILWLWYTQTATGAIIYGVLWGVAHGFERITLNIIWPNYFGRRHLGSIKSIAQSVMVVGSALGPLPYGLFYDVMGGYSEVLLLTPLLPLIAGILVLTSPPPKYEDYHS</sequence>
<dbReference type="SUPFAM" id="SSF103473">
    <property type="entry name" value="MFS general substrate transporter"/>
    <property type="match status" value="2"/>
</dbReference>
<dbReference type="InterPro" id="IPR036259">
    <property type="entry name" value="MFS_trans_sf"/>
</dbReference>
<dbReference type="GO" id="GO:0005886">
    <property type="term" value="C:plasma membrane"/>
    <property type="evidence" value="ECO:0007669"/>
    <property type="project" value="UniProtKB-SubCell"/>
</dbReference>
<feature type="transmembrane region" description="Helical" evidence="6">
    <location>
        <begin position="256"/>
        <end position="273"/>
    </location>
</feature>
<comment type="subcellular location">
    <subcellularLocation>
        <location evidence="1">Cell membrane</location>
        <topology evidence="1">Multi-pass membrane protein</topology>
    </subcellularLocation>
</comment>
<evidence type="ECO:0000313" key="8">
    <source>
        <dbReference type="EMBL" id="PKR77018.1"/>
    </source>
</evidence>
<dbReference type="PANTHER" id="PTHR11360:SF308">
    <property type="entry name" value="BLL3089 PROTEIN"/>
    <property type="match status" value="1"/>
</dbReference>
<evidence type="ECO:0000256" key="1">
    <source>
        <dbReference type="ARBA" id="ARBA00004651"/>
    </source>
</evidence>
<keyword evidence="5 6" id="KW-0472">Membrane</keyword>
<dbReference type="PROSITE" id="PS50850">
    <property type="entry name" value="MFS"/>
    <property type="match status" value="1"/>
</dbReference>
<dbReference type="Gene3D" id="1.20.1250.20">
    <property type="entry name" value="MFS general substrate transporter like domains"/>
    <property type="match status" value="2"/>
</dbReference>
<dbReference type="OrthoDB" id="182417at2"/>
<accession>A0A2I0QRR1</accession>
<feature type="transmembrane region" description="Helical" evidence="6">
    <location>
        <begin position="218"/>
        <end position="241"/>
    </location>
</feature>
<keyword evidence="2" id="KW-0813">Transport</keyword>
<dbReference type="AlphaFoldDB" id="A0A2I0QRR1"/>
<feature type="transmembrane region" description="Helical" evidence="6">
    <location>
        <begin position="309"/>
        <end position="332"/>
    </location>
</feature>
<feature type="transmembrane region" description="Helical" evidence="6">
    <location>
        <begin position="84"/>
        <end position="103"/>
    </location>
</feature>
<feature type="transmembrane region" description="Helical" evidence="6">
    <location>
        <begin position="173"/>
        <end position="194"/>
    </location>
</feature>
<keyword evidence="4 6" id="KW-1133">Transmembrane helix</keyword>
<feature type="transmembrane region" description="Helical" evidence="6">
    <location>
        <begin position="143"/>
        <end position="161"/>
    </location>
</feature>
<evidence type="ECO:0000256" key="2">
    <source>
        <dbReference type="ARBA" id="ARBA00022448"/>
    </source>
</evidence>
<feature type="transmembrane region" description="Helical" evidence="6">
    <location>
        <begin position="374"/>
        <end position="393"/>
    </location>
</feature>
<feature type="transmembrane region" description="Helical" evidence="6">
    <location>
        <begin position="52"/>
        <end position="72"/>
    </location>
</feature>
<proteinExistence type="predicted"/>
<evidence type="ECO:0000313" key="9">
    <source>
        <dbReference type="Proteomes" id="UP000243524"/>
    </source>
</evidence>
<keyword evidence="3 6" id="KW-0812">Transmembrane</keyword>
<evidence type="ECO:0000256" key="5">
    <source>
        <dbReference type="ARBA" id="ARBA00023136"/>
    </source>
</evidence>
<name>A0A2I0QRR1_9BACI</name>
<comment type="caution">
    <text evidence="8">The sequence shown here is derived from an EMBL/GenBank/DDBJ whole genome shotgun (WGS) entry which is preliminary data.</text>
</comment>
<feature type="transmembrane region" description="Helical" evidence="6">
    <location>
        <begin position="399"/>
        <end position="421"/>
    </location>
</feature>
<reference evidence="8 9" key="1">
    <citation type="submission" date="2017-06" db="EMBL/GenBank/DDBJ databases">
        <title>the draft geome sequence of Illustriluteabacillus marina B3227.</title>
        <authorList>
            <person name="He R.-H."/>
            <person name="Du Z.-J."/>
        </authorList>
    </citation>
    <scope>NUCLEOTIDE SEQUENCE [LARGE SCALE GENOMIC DNA]</scope>
    <source>
        <strain evidence="8 9">B3227</strain>
    </source>
</reference>
<evidence type="ECO:0000259" key="7">
    <source>
        <dbReference type="PROSITE" id="PS50850"/>
    </source>
</evidence>
<feature type="transmembrane region" description="Helical" evidence="6">
    <location>
        <begin position="433"/>
        <end position="455"/>
    </location>
</feature>
<dbReference type="Proteomes" id="UP000243524">
    <property type="component" value="Unassembled WGS sequence"/>
</dbReference>
<gene>
    <name evidence="8" type="ORF">CEY16_09725</name>
</gene>
<dbReference type="InterPro" id="IPR011701">
    <property type="entry name" value="MFS"/>
</dbReference>
<feature type="transmembrane region" description="Helical" evidence="6">
    <location>
        <begin position="344"/>
        <end position="367"/>
    </location>
</feature>
<protein>
    <submittedName>
        <fullName evidence="8">MFS transporter</fullName>
    </submittedName>
</protein>
<organism evidence="8 9">
    <name type="scientific">Halalkalibacillus sediminis</name>
    <dbReference type="NCBI Taxonomy" id="2018042"/>
    <lineage>
        <taxon>Bacteria</taxon>
        <taxon>Bacillati</taxon>
        <taxon>Bacillota</taxon>
        <taxon>Bacilli</taxon>
        <taxon>Bacillales</taxon>
        <taxon>Bacillaceae</taxon>
        <taxon>Halalkalibacillus</taxon>
    </lineage>
</organism>
<keyword evidence="9" id="KW-1185">Reference proteome</keyword>
<feature type="transmembrane region" description="Helical" evidence="6">
    <location>
        <begin position="109"/>
        <end position="131"/>
    </location>
</feature>